<evidence type="ECO:0000256" key="2">
    <source>
        <dbReference type="ARBA" id="ARBA00004723"/>
    </source>
</evidence>
<dbReference type="PANTHER" id="PTHR10742">
    <property type="entry name" value="FLAVIN MONOAMINE OXIDASE"/>
    <property type="match status" value="1"/>
</dbReference>
<gene>
    <name evidence="7" type="ORF">HaLaN_10841</name>
</gene>
<protein>
    <submittedName>
        <fullName evidence="7">Amino_oxidase domain-containing protein</fullName>
    </submittedName>
</protein>
<comment type="cofactor">
    <cofactor evidence="1">
        <name>FAD</name>
        <dbReference type="ChEBI" id="CHEBI:57692"/>
    </cofactor>
</comment>
<keyword evidence="4" id="KW-0560">Oxidoreductase</keyword>
<dbReference type="EMBL" id="BLLF01000759">
    <property type="protein sequence ID" value="GFH14731.1"/>
    <property type="molecule type" value="Genomic_DNA"/>
</dbReference>
<evidence type="ECO:0000256" key="1">
    <source>
        <dbReference type="ARBA" id="ARBA00001974"/>
    </source>
</evidence>
<reference evidence="7 8" key="1">
    <citation type="submission" date="2020-02" db="EMBL/GenBank/DDBJ databases">
        <title>Draft genome sequence of Haematococcus lacustris strain NIES-144.</title>
        <authorList>
            <person name="Morimoto D."/>
            <person name="Nakagawa S."/>
            <person name="Yoshida T."/>
            <person name="Sawayama S."/>
        </authorList>
    </citation>
    <scope>NUCLEOTIDE SEQUENCE [LARGE SCALE GENOMIC DNA]</scope>
    <source>
        <strain evidence="7 8">NIES-144</strain>
    </source>
</reference>
<keyword evidence="8" id="KW-1185">Reference proteome</keyword>
<evidence type="ECO:0000313" key="8">
    <source>
        <dbReference type="Proteomes" id="UP000485058"/>
    </source>
</evidence>
<comment type="pathway">
    <text evidence="2">Amine and polyamine degradation; spermine degradation.</text>
</comment>
<feature type="binding site" evidence="5">
    <location>
        <position position="208"/>
    </location>
    <ligand>
        <name>FAD</name>
        <dbReference type="ChEBI" id="CHEBI:57692"/>
    </ligand>
</feature>
<dbReference type="GO" id="GO:0006598">
    <property type="term" value="P:polyamine catabolic process"/>
    <property type="evidence" value="ECO:0007669"/>
    <property type="project" value="UniProtKB-ARBA"/>
</dbReference>
<name>A0A699YYJ7_HAELA</name>
<feature type="domain" description="Amine oxidase" evidence="6">
    <location>
        <begin position="15"/>
        <end position="417"/>
    </location>
</feature>
<evidence type="ECO:0000259" key="6">
    <source>
        <dbReference type="Pfam" id="PF01593"/>
    </source>
</evidence>
<dbReference type="SUPFAM" id="SSF51905">
    <property type="entry name" value="FAD/NAD(P)-binding domain"/>
    <property type="match status" value="1"/>
</dbReference>
<dbReference type="PANTHER" id="PTHR10742:SF418">
    <property type="entry name" value="AMINE OXIDASE DOMAIN-CONTAINING PROTEIN"/>
    <property type="match status" value="1"/>
</dbReference>
<dbReference type="Gene3D" id="3.50.50.60">
    <property type="entry name" value="FAD/NAD(P)-binding domain"/>
    <property type="match status" value="1"/>
</dbReference>
<dbReference type="InterPro" id="IPR002937">
    <property type="entry name" value="Amino_oxidase"/>
</dbReference>
<dbReference type="InterPro" id="IPR036188">
    <property type="entry name" value="FAD/NAD-bd_sf"/>
</dbReference>
<feature type="binding site" evidence="5">
    <location>
        <begin position="35"/>
        <end position="36"/>
    </location>
    <ligand>
        <name>FAD</name>
        <dbReference type="ChEBI" id="CHEBI:57692"/>
    </ligand>
</feature>
<sequence>MAESYHSVVVVGAGISGLYAAHLLKAQFPDLLVVEAQDSIGGRIKQLHDLAPWPIEAGPEFVHGRHSILVHVTQQMGVQFREKEWPEWWYFKQDKQLLRNNEVDAEVRKVSALMEETVGGEALPPVGNDVSARDWLLSKGATPKMLAVADAGWANDFGGSLHRVGLREMIEENKRWVDGESYLQMDRSMGEVAKALAQGVCVRTSCPVNLISYSPQGTDGNSSSSVTLHCADNRRIRCRAVIITASLRILQDGVLQFSPPLPERKQQAISRIRMGNVVKIILTFSKRFWPEDQYDVDPSLGQHSVVGFVAGDRADALSLLPQDQVVSRFLAQLDEVYGAASGTQPATTHLVAARVVDWSQEPWVRGAYTYPTLGAEQGDREELAAPVASCLFFAGEACNVELNPCLQGAMESAQRAAIALALQIQPASYQVAKL</sequence>
<evidence type="ECO:0000256" key="3">
    <source>
        <dbReference type="ARBA" id="ARBA00005995"/>
    </source>
</evidence>
<dbReference type="InterPro" id="IPR001613">
    <property type="entry name" value="Flavin_amine_oxidase"/>
</dbReference>
<comment type="similarity">
    <text evidence="3">Belongs to the flavin monoamine oxidase family.</text>
</comment>
<accession>A0A699YYJ7</accession>
<dbReference type="PRINTS" id="PR00757">
    <property type="entry name" value="AMINEOXDASEF"/>
</dbReference>
<dbReference type="Pfam" id="PF01593">
    <property type="entry name" value="Amino_oxidase"/>
    <property type="match status" value="1"/>
</dbReference>
<comment type="caution">
    <text evidence="7">The sequence shown here is derived from an EMBL/GenBank/DDBJ whole genome shotgun (WGS) entry which is preliminary data.</text>
</comment>
<dbReference type="InterPro" id="IPR050281">
    <property type="entry name" value="Flavin_monoamine_oxidase"/>
</dbReference>
<dbReference type="Proteomes" id="UP000485058">
    <property type="component" value="Unassembled WGS sequence"/>
</dbReference>
<evidence type="ECO:0000313" key="7">
    <source>
        <dbReference type="EMBL" id="GFH14731.1"/>
    </source>
</evidence>
<feature type="binding site" evidence="5">
    <location>
        <position position="16"/>
    </location>
    <ligand>
        <name>FAD</name>
        <dbReference type="ChEBI" id="CHEBI:57692"/>
    </ligand>
</feature>
<organism evidence="7 8">
    <name type="scientific">Haematococcus lacustris</name>
    <name type="common">Green alga</name>
    <name type="synonym">Haematococcus pluvialis</name>
    <dbReference type="NCBI Taxonomy" id="44745"/>
    <lineage>
        <taxon>Eukaryota</taxon>
        <taxon>Viridiplantae</taxon>
        <taxon>Chlorophyta</taxon>
        <taxon>core chlorophytes</taxon>
        <taxon>Chlorophyceae</taxon>
        <taxon>CS clade</taxon>
        <taxon>Chlamydomonadales</taxon>
        <taxon>Haematococcaceae</taxon>
        <taxon>Haematococcus</taxon>
    </lineage>
</organism>
<evidence type="ECO:0000256" key="5">
    <source>
        <dbReference type="PIRSR" id="PIRSR601613-1"/>
    </source>
</evidence>
<dbReference type="GO" id="GO:0046592">
    <property type="term" value="F:polyamine oxidase activity"/>
    <property type="evidence" value="ECO:0007669"/>
    <property type="project" value="UniProtKB-ARBA"/>
</dbReference>
<proteinExistence type="inferred from homology"/>
<feature type="binding site" evidence="5">
    <location>
        <position position="308"/>
    </location>
    <ligand>
        <name>substrate</name>
    </ligand>
</feature>
<dbReference type="AlphaFoldDB" id="A0A699YYJ7"/>
<evidence type="ECO:0000256" key="4">
    <source>
        <dbReference type="ARBA" id="ARBA00023002"/>
    </source>
</evidence>
<dbReference type="SUPFAM" id="SSF54373">
    <property type="entry name" value="FAD-linked reductases, C-terminal domain"/>
    <property type="match status" value="1"/>
</dbReference>